<keyword evidence="1" id="KW-0472">Membrane</keyword>
<proteinExistence type="predicted"/>
<dbReference type="Pfam" id="PF07863">
    <property type="entry name" value="CtnDOT_TraJ"/>
    <property type="match status" value="1"/>
</dbReference>
<accession>H1YAG7</accession>
<feature type="transmembrane region" description="Helical" evidence="1">
    <location>
        <begin position="215"/>
        <end position="234"/>
    </location>
</feature>
<dbReference type="InterPro" id="IPR012424">
    <property type="entry name" value="Conjugative_transposon_TraJ_C"/>
</dbReference>
<dbReference type="HOGENOM" id="CLU_061368_0_0_10"/>
<feature type="transmembrane region" description="Helical" evidence="1">
    <location>
        <begin position="43"/>
        <end position="68"/>
    </location>
</feature>
<feature type="transmembrane region" description="Helical" evidence="1">
    <location>
        <begin position="286"/>
        <end position="310"/>
    </location>
</feature>
<name>H1YAG7_9SPHI</name>
<feature type="chain" id="PRO_5003557646" evidence="2">
    <location>
        <begin position="24"/>
        <end position="334"/>
    </location>
</feature>
<dbReference type="EMBL" id="CM001403">
    <property type="protein sequence ID" value="EHQ27010.1"/>
    <property type="molecule type" value="Genomic_DNA"/>
</dbReference>
<protein>
    <submittedName>
        <fullName evidence="4">Conjugative transposon TraJ protein</fullName>
    </submittedName>
</protein>
<evidence type="ECO:0000256" key="1">
    <source>
        <dbReference type="SAM" id="Phobius"/>
    </source>
</evidence>
<keyword evidence="2" id="KW-0732">Signal</keyword>
<evidence type="ECO:0000256" key="2">
    <source>
        <dbReference type="SAM" id="SignalP"/>
    </source>
</evidence>
<dbReference type="InterPro" id="IPR022393">
    <property type="entry name" value="Conjugative_transposon_TraJ"/>
</dbReference>
<evidence type="ECO:0000313" key="5">
    <source>
        <dbReference type="Proteomes" id="UP000002774"/>
    </source>
</evidence>
<dbReference type="STRING" id="714943.Mucpa_2901"/>
<feature type="transmembrane region" description="Helical" evidence="1">
    <location>
        <begin position="89"/>
        <end position="109"/>
    </location>
</feature>
<evidence type="ECO:0000259" key="3">
    <source>
        <dbReference type="Pfam" id="PF07863"/>
    </source>
</evidence>
<dbReference type="OrthoDB" id="1147144at2"/>
<keyword evidence="1" id="KW-1133">Transmembrane helix</keyword>
<dbReference type="RefSeq" id="WP_008507274.1">
    <property type="nucleotide sequence ID" value="NZ_CM001403.1"/>
</dbReference>
<dbReference type="Proteomes" id="UP000002774">
    <property type="component" value="Chromosome"/>
</dbReference>
<reference evidence="4" key="1">
    <citation type="submission" date="2011-09" db="EMBL/GenBank/DDBJ databases">
        <title>The permanent draft genome of Mucilaginibacter paludis DSM 18603.</title>
        <authorList>
            <consortium name="US DOE Joint Genome Institute (JGI-PGF)"/>
            <person name="Lucas S."/>
            <person name="Han J."/>
            <person name="Lapidus A."/>
            <person name="Bruce D."/>
            <person name="Goodwin L."/>
            <person name="Pitluck S."/>
            <person name="Peters L."/>
            <person name="Kyrpides N."/>
            <person name="Mavromatis K."/>
            <person name="Ivanova N."/>
            <person name="Mikhailova N."/>
            <person name="Held B."/>
            <person name="Detter J.C."/>
            <person name="Tapia R."/>
            <person name="Han C."/>
            <person name="Land M."/>
            <person name="Hauser L."/>
            <person name="Markowitz V."/>
            <person name="Cheng J.-F."/>
            <person name="Hugenholtz P."/>
            <person name="Woyke T."/>
            <person name="Wu D."/>
            <person name="Tindall B."/>
            <person name="Brambilla E."/>
            <person name="Klenk H.-P."/>
            <person name="Eisen J.A."/>
        </authorList>
    </citation>
    <scope>NUCLEOTIDE SEQUENCE [LARGE SCALE GENOMIC DNA]</scope>
    <source>
        <strain evidence="4">DSM 18603</strain>
    </source>
</reference>
<feature type="domain" description="Conjugative transposon TraJ C-terminal" evidence="3">
    <location>
        <begin position="28"/>
        <end position="325"/>
    </location>
</feature>
<gene>
    <name evidence="4" type="ORF">Mucpa_2901</name>
</gene>
<feature type="signal peptide" evidence="2">
    <location>
        <begin position="1"/>
        <end position="23"/>
    </location>
</feature>
<dbReference type="eggNOG" id="ENOG502Z8G6">
    <property type="taxonomic scope" value="Bacteria"/>
</dbReference>
<evidence type="ECO:0000313" key="4">
    <source>
        <dbReference type="EMBL" id="EHQ27010.1"/>
    </source>
</evidence>
<keyword evidence="1" id="KW-0812">Transmembrane</keyword>
<dbReference type="AlphaFoldDB" id="H1YAG7"/>
<organism evidence="4 5">
    <name type="scientific">Mucilaginibacter paludis DSM 18603</name>
    <dbReference type="NCBI Taxonomy" id="714943"/>
    <lineage>
        <taxon>Bacteria</taxon>
        <taxon>Pseudomonadati</taxon>
        <taxon>Bacteroidota</taxon>
        <taxon>Sphingobacteriia</taxon>
        <taxon>Sphingobacteriales</taxon>
        <taxon>Sphingobacteriaceae</taxon>
        <taxon>Mucilaginibacter</taxon>
    </lineage>
</organism>
<feature type="transmembrane region" description="Helical" evidence="1">
    <location>
        <begin position="246"/>
        <end position="266"/>
    </location>
</feature>
<keyword evidence="5" id="KW-1185">Reference proteome</keyword>
<dbReference type="NCBIfam" id="TIGR03782">
    <property type="entry name" value="Bac_Flav_CT_J"/>
    <property type="match status" value="1"/>
</dbReference>
<sequence length="334" mass="36104">MAKWKGAAILAVVGMVMPQLCHAGVADSIHDLQSVLDQLYDDMIPLCGNMIAVGQGIAGFAALWYIAFRVWKHIANAEPIDFYPLFRPFAVGLAIILFPFVLNIINSVLKPTITATENMVGDSNRAMNRMLDNSSDTASVEGAGTGMGSDPDKWYRYTHPGTGTASPAVKNTNPIAVQVSGWGLKSMIKRLIAEFLNVLYQAAALCIDTIRTFELIVLAILGPLVFGLSVFDGFQHSLKQWLARYINVYMWLPVANIFGAIISKVQENMLRLEQNGSTPFVGSSNTAYLIFMLIGICGYFTVPSIANYIMSVGGHAILKKTSSALGGAAGIMKG</sequence>